<dbReference type="OrthoDB" id="4933568at2759"/>
<dbReference type="AlphaFoldDB" id="A0A179F8V3"/>
<reference evidence="2 3" key="1">
    <citation type="journal article" date="2016" name="PLoS Pathog.">
        <title>Biosynthesis of antibiotic leucinostatins in bio-control fungus Purpureocillium lilacinum and their inhibition on phytophthora revealed by genome mining.</title>
        <authorList>
            <person name="Wang G."/>
            <person name="Liu Z."/>
            <person name="Lin R."/>
            <person name="Li E."/>
            <person name="Mao Z."/>
            <person name="Ling J."/>
            <person name="Yang Y."/>
            <person name="Yin W.B."/>
            <person name="Xie B."/>
        </authorList>
    </citation>
    <scope>NUCLEOTIDE SEQUENCE [LARGE SCALE GENOMIC DNA]</scope>
    <source>
        <strain evidence="2">170</strain>
    </source>
</reference>
<organism evidence="2 3">
    <name type="scientific">Pochonia chlamydosporia 170</name>
    <dbReference type="NCBI Taxonomy" id="1380566"/>
    <lineage>
        <taxon>Eukaryota</taxon>
        <taxon>Fungi</taxon>
        <taxon>Dikarya</taxon>
        <taxon>Ascomycota</taxon>
        <taxon>Pezizomycotina</taxon>
        <taxon>Sordariomycetes</taxon>
        <taxon>Hypocreomycetidae</taxon>
        <taxon>Hypocreales</taxon>
        <taxon>Clavicipitaceae</taxon>
        <taxon>Pochonia</taxon>
    </lineage>
</organism>
<comment type="caution">
    <text evidence="2">The sequence shown here is derived from an EMBL/GenBank/DDBJ whole genome shotgun (WGS) entry which is preliminary data.</text>
</comment>
<keyword evidence="3" id="KW-1185">Reference proteome</keyword>
<accession>A0A179F8V3</accession>
<feature type="domain" description="Heterokaryon incompatibility" evidence="1">
    <location>
        <begin position="116"/>
        <end position="260"/>
    </location>
</feature>
<dbReference type="PANTHER" id="PTHR33112">
    <property type="entry name" value="DOMAIN PROTEIN, PUTATIVE-RELATED"/>
    <property type="match status" value="1"/>
</dbReference>
<dbReference type="KEGG" id="pchm:VFPPC_09358"/>
<dbReference type="InterPro" id="IPR010730">
    <property type="entry name" value="HET"/>
</dbReference>
<dbReference type="PANTHER" id="PTHR33112:SF16">
    <property type="entry name" value="HETEROKARYON INCOMPATIBILITY DOMAIN-CONTAINING PROTEIN"/>
    <property type="match status" value="1"/>
</dbReference>
<protein>
    <submittedName>
        <fullName evidence="2">Heterokaryon incompatibility protein</fullName>
    </submittedName>
</protein>
<dbReference type="EMBL" id="LSBJ02000007">
    <property type="protein sequence ID" value="OAQ61529.1"/>
    <property type="molecule type" value="Genomic_DNA"/>
</dbReference>
<dbReference type="STRING" id="1380566.A0A179F8V3"/>
<dbReference type="Proteomes" id="UP000078397">
    <property type="component" value="Unassembled WGS sequence"/>
</dbReference>
<evidence type="ECO:0000259" key="1">
    <source>
        <dbReference type="Pfam" id="PF06985"/>
    </source>
</evidence>
<name>A0A179F8V3_METCM</name>
<dbReference type="GeneID" id="28851900"/>
<proteinExistence type="predicted"/>
<dbReference type="Pfam" id="PF06985">
    <property type="entry name" value="HET"/>
    <property type="match status" value="1"/>
</dbReference>
<dbReference type="RefSeq" id="XP_018139233.1">
    <property type="nucleotide sequence ID" value="XM_018287906.1"/>
</dbReference>
<evidence type="ECO:0000313" key="3">
    <source>
        <dbReference type="Proteomes" id="UP000078397"/>
    </source>
</evidence>
<sequence length="519" mass="58505">MHGNQPVWTTNGDVIDSLGLYGSDGQIRTTVLVYTAADDPAARFISRRPMASDVGSNLVSQQIKTWINECQTQHHTCPSIENPPLPTRVIYVGREVDGSWDGLKLYVSETAEKGHYAALCYCWGKDENVVTTKDNINSHKDKLEFANLPKTIQDAITVTRSLGLLYLWVDALCILKDDKADTAREIQKMGHIYMNATVTIAASTAWSASKGFLQPRKPPESCEFAVRTPDGKDGHIHVSAVVRHFFAFHPLDYRGWTLQEHQLSPRLILYSKKEVIWRCRKDKSKTIIPGQIVYQQPLRLLPSGIFEACTSRAGRTVTQQTQLWTQIVCEYSGRQLTVAVDELNALAGIAKVLATFWDDVYIAGHWGRCLIQHLAWWTIFPSSNKLPTDYAPSWSWLSGGQCIRFDIVDVPTARMVEMPLLEGADWQCGQRLALVLSGPVIDKGSSLWSRLRVKKEYPGEQMCVLILGYKFYGRGKKKRVGVGLVLEKADNNHYRRLDRVIVKGMGLRWDSKIRTVSII</sequence>
<evidence type="ECO:0000313" key="2">
    <source>
        <dbReference type="EMBL" id="OAQ61529.1"/>
    </source>
</evidence>
<gene>
    <name evidence="2" type="ORF">VFPPC_09358</name>
</gene>